<keyword evidence="3" id="KW-1185">Reference proteome</keyword>
<name>A0A839V0Y0_9PROT</name>
<dbReference type="PROSITE" id="PS51365">
    <property type="entry name" value="RENAL_DIPEPTIDASE_2"/>
    <property type="match status" value="1"/>
</dbReference>
<accession>A0A839V0Y0</accession>
<gene>
    <name evidence="1" type="ORF">FHR90_001926</name>
    <name evidence="2" type="ORF">HUK83_11560</name>
</gene>
<organism evidence="1 3">
    <name type="scientific">Endobacter medicaginis</name>
    <dbReference type="NCBI Taxonomy" id="1181271"/>
    <lineage>
        <taxon>Bacteria</taxon>
        <taxon>Pseudomonadati</taxon>
        <taxon>Pseudomonadota</taxon>
        <taxon>Alphaproteobacteria</taxon>
        <taxon>Acetobacterales</taxon>
        <taxon>Acetobacteraceae</taxon>
        <taxon>Endobacter</taxon>
    </lineage>
</organism>
<evidence type="ECO:0000313" key="2">
    <source>
        <dbReference type="EMBL" id="NVN30967.1"/>
    </source>
</evidence>
<dbReference type="EMBL" id="JACHXV010000006">
    <property type="protein sequence ID" value="MBB3174090.1"/>
    <property type="molecule type" value="Genomic_DNA"/>
</dbReference>
<dbReference type="AlphaFoldDB" id="A0A839V0Y0"/>
<dbReference type="Gene3D" id="3.20.20.140">
    <property type="entry name" value="Metal-dependent hydrolases"/>
    <property type="match status" value="1"/>
</dbReference>
<dbReference type="PANTHER" id="PTHR10443:SF12">
    <property type="entry name" value="DIPEPTIDASE"/>
    <property type="match status" value="1"/>
</dbReference>
<evidence type="ECO:0000313" key="1">
    <source>
        <dbReference type="EMBL" id="MBB3174090.1"/>
    </source>
</evidence>
<comment type="caution">
    <text evidence="1">The sequence shown here is derived from an EMBL/GenBank/DDBJ whole genome shotgun (WGS) entry which is preliminary data.</text>
</comment>
<dbReference type="Proteomes" id="UP000565205">
    <property type="component" value="Unassembled WGS sequence"/>
</dbReference>
<dbReference type="InterPro" id="IPR032466">
    <property type="entry name" value="Metal_Hydrolase"/>
</dbReference>
<evidence type="ECO:0000313" key="4">
    <source>
        <dbReference type="Proteomes" id="UP000565205"/>
    </source>
</evidence>
<dbReference type="GO" id="GO:0070573">
    <property type="term" value="F:metallodipeptidase activity"/>
    <property type="evidence" value="ECO:0007669"/>
    <property type="project" value="InterPro"/>
</dbReference>
<reference evidence="1 3" key="2">
    <citation type="submission" date="2020-08" db="EMBL/GenBank/DDBJ databases">
        <title>Genomic Encyclopedia of Type Strains, Phase III (KMG-III): the genomes of soil and plant-associated and newly described type strains.</title>
        <authorList>
            <person name="Whitman W."/>
        </authorList>
    </citation>
    <scope>NUCLEOTIDE SEQUENCE [LARGE SCALE GENOMIC DNA]</scope>
    <source>
        <strain evidence="1 3">CECT 8088</strain>
    </source>
</reference>
<dbReference type="EMBL" id="JABXXQ010000256">
    <property type="protein sequence ID" value="NVN30967.1"/>
    <property type="molecule type" value="Genomic_DNA"/>
</dbReference>
<dbReference type="SUPFAM" id="SSF51556">
    <property type="entry name" value="Metallo-dependent hydrolases"/>
    <property type="match status" value="1"/>
</dbReference>
<dbReference type="PANTHER" id="PTHR10443">
    <property type="entry name" value="MICROSOMAL DIPEPTIDASE"/>
    <property type="match status" value="1"/>
</dbReference>
<dbReference type="RefSeq" id="WP_176624928.1">
    <property type="nucleotide sequence ID" value="NZ_JABXXQ010000256.1"/>
</dbReference>
<dbReference type="EC" id="3.4.13.19" evidence="1"/>
<keyword evidence="1" id="KW-0378">Hydrolase</keyword>
<protein>
    <submittedName>
        <fullName evidence="1">Membrane dipeptidase</fullName>
        <ecNumber evidence="1">3.4.13.19</ecNumber>
    </submittedName>
</protein>
<dbReference type="GO" id="GO:0006508">
    <property type="term" value="P:proteolysis"/>
    <property type="evidence" value="ECO:0007669"/>
    <property type="project" value="InterPro"/>
</dbReference>
<keyword evidence="1" id="KW-0224">Dipeptidase</keyword>
<dbReference type="InterPro" id="IPR008257">
    <property type="entry name" value="Pept_M19"/>
</dbReference>
<reference evidence="2 4" key="1">
    <citation type="submission" date="2020-06" db="EMBL/GenBank/DDBJ databases">
        <title>Description of novel acetic acid bacteria.</title>
        <authorList>
            <person name="Sombolestani A."/>
        </authorList>
    </citation>
    <scope>NUCLEOTIDE SEQUENCE [LARGE SCALE GENOMIC DNA]</scope>
    <source>
        <strain evidence="2 4">LMG 26838</strain>
    </source>
</reference>
<keyword evidence="1" id="KW-0645">Protease</keyword>
<dbReference type="Pfam" id="PF01244">
    <property type="entry name" value="Peptidase_M19"/>
    <property type="match status" value="1"/>
</dbReference>
<dbReference type="CDD" id="cd01301">
    <property type="entry name" value="rDP_like"/>
    <property type="match status" value="1"/>
</dbReference>
<dbReference type="Proteomes" id="UP000557688">
    <property type="component" value="Unassembled WGS sequence"/>
</dbReference>
<evidence type="ECO:0000313" key="3">
    <source>
        <dbReference type="Proteomes" id="UP000557688"/>
    </source>
</evidence>
<sequence>MDALHAGLLALDSHIDIPWPVTDDPTGITSRCVDFPKMRAGGVTAGCFAAYIPQGALDDAGHGDAVVRATAMLAEIGRMGRAEGVRLCETADEVRAAFGEGARAVVACIENGYAMGRDLSRLERFRRAGVRYITLTHNGHNLLADSAIPRRDLGDSVIRHGGLSRLGRAAIVEMNILGILIDVSHAHRDTMLQAAKLSKTPVVATHACVRALCDHPRNLDDEQLRVLKDTGGLIQITAMGSFLRRGGKRLDGTPVGIADFVDHIDYVIEKIGVAHVGIGSDFDGGGGIEGFTTIADSPNVTAEFRRRGYDDDSIAAIWGGNFLTLMERAERA</sequence>
<proteinExistence type="predicted"/>